<dbReference type="EMBL" id="JACHFH010000005">
    <property type="protein sequence ID" value="MBB5335472.1"/>
    <property type="molecule type" value="Genomic_DNA"/>
</dbReference>
<evidence type="ECO:0000256" key="3">
    <source>
        <dbReference type="ARBA" id="ARBA00022448"/>
    </source>
</evidence>
<gene>
    <name evidence="9" type="ORF">HNR32_000597</name>
</gene>
<reference evidence="9 10" key="1">
    <citation type="submission" date="2020-08" db="EMBL/GenBank/DDBJ databases">
        <title>Genomic Encyclopedia of Type Strains, Phase IV (KMG-IV): sequencing the most valuable type-strain genomes for metagenomic binning, comparative biology and taxonomic classification.</title>
        <authorList>
            <person name="Goeker M."/>
        </authorList>
    </citation>
    <scope>NUCLEOTIDE SEQUENCE [LARGE SCALE GENOMIC DNA]</scope>
    <source>
        <strain evidence="9 10">DSM 24661</strain>
    </source>
</reference>
<evidence type="ECO:0000256" key="6">
    <source>
        <dbReference type="ARBA" id="ARBA00023136"/>
    </source>
</evidence>
<keyword evidence="8" id="KW-0732">Signal</keyword>
<protein>
    <submittedName>
        <fullName evidence="9">Outer membrane protein TolC</fullName>
    </submittedName>
</protein>
<dbReference type="GO" id="GO:0015562">
    <property type="term" value="F:efflux transmembrane transporter activity"/>
    <property type="evidence" value="ECO:0007669"/>
    <property type="project" value="InterPro"/>
</dbReference>
<sequence length="430" mass="47741">MHFSIIKKIMLGAVLLFSLQQATGYCASLSINEAVQMALQNNLDIKIAAKDEAKAKAELEATKAKDGMTISLKSSLSVADGVTDGVKKDFERDNDNSIAVSKSIYSAGKNKLNVQIKEDSLRQSGLNIERTAENIEYNTVKAYYDILQAKKTIIVDKESVANYEKHLTNVRNLYLGGSVPKSDLLRSEVELSNARQTLIKAVNDYDIAVITFKNIVKMQHDEELILTDDFKYIPFEKSLISCLGYADDNRKDLQQAQIDCAIEEKNLKLAKAGYKPTVDSSLSVGWNKQPAPSKNDYNYTVGISASWDIFDNGITRANVDAAKAAWESAQLTLLQKKDDVDLAVRQAYLNMREAEKRVNTSETAVEQAQEDLFIAQEKYRVGAGIILDIIDAQLALSTASLDRISAQYDYARYMAQLENVMGKKAGELDI</sequence>
<feature type="chain" id="PRO_5038755536" evidence="8">
    <location>
        <begin position="23"/>
        <end position="430"/>
    </location>
</feature>
<comment type="subcellular location">
    <subcellularLocation>
        <location evidence="1">Cell outer membrane</location>
    </subcellularLocation>
</comment>
<keyword evidence="5" id="KW-0812">Transmembrane</keyword>
<keyword evidence="7" id="KW-0998">Cell outer membrane</keyword>
<dbReference type="GO" id="GO:0009279">
    <property type="term" value="C:cell outer membrane"/>
    <property type="evidence" value="ECO:0007669"/>
    <property type="project" value="UniProtKB-SubCell"/>
</dbReference>
<dbReference type="Gene3D" id="1.20.1600.10">
    <property type="entry name" value="Outer membrane efflux proteins (OEP)"/>
    <property type="match status" value="1"/>
</dbReference>
<evidence type="ECO:0000256" key="8">
    <source>
        <dbReference type="SAM" id="SignalP"/>
    </source>
</evidence>
<keyword evidence="6" id="KW-0472">Membrane</keyword>
<evidence type="ECO:0000256" key="4">
    <source>
        <dbReference type="ARBA" id="ARBA00022452"/>
    </source>
</evidence>
<name>A0A840UMJ3_9FIRM</name>
<dbReference type="Pfam" id="PF02321">
    <property type="entry name" value="OEP"/>
    <property type="match status" value="2"/>
</dbReference>
<evidence type="ECO:0000256" key="7">
    <source>
        <dbReference type="ARBA" id="ARBA00023237"/>
    </source>
</evidence>
<dbReference type="Proteomes" id="UP000559117">
    <property type="component" value="Unassembled WGS sequence"/>
</dbReference>
<dbReference type="PANTHER" id="PTHR30026">
    <property type="entry name" value="OUTER MEMBRANE PROTEIN TOLC"/>
    <property type="match status" value="1"/>
</dbReference>
<proteinExistence type="inferred from homology"/>
<dbReference type="PANTHER" id="PTHR30026:SF20">
    <property type="entry name" value="OUTER MEMBRANE PROTEIN TOLC"/>
    <property type="match status" value="1"/>
</dbReference>
<dbReference type="InterPro" id="IPR003423">
    <property type="entry name" value="OMP_efflux"/>
</dbReference>
<keyword evidence="10" id="KW-1185">Reference proteome</keyword>
<keyword evidence="3" id="KW-0813">Transport</keyword>
<organism evidence="9 10">
    <name type="scientific">Pectinatus brassicae</name>
    <dbReference type="NCBI Taxonomy" id="862415"/>
    <lineage>
        <taxon>Bacteria</taxon>
        <taxon>Bacillati</taxon>
        <taxon>Bacillota</taxon>
        <taxon>Negativicutes</taxon>
        <taxon>Selenomonadales</taxon>
        <taxon>Selenomonadaceae</taxon>
        <taxon>Pectinatus</taxon>
    </lineage>
</organism>
<evidence type="ECO:0000256" key="2">
    <source>
        <dbReference type="ARBA" id="ARBA00007613"/>
    </source>
</evidence>
<dbReference type="SUPFAM" id="SSF56954">
    <property type="entry name" value="Outer membrane efflux proteins (OEP)"/>
    <property type="match status" value="1"/>
</dbReference>
<accession>A0A840UMJ3</accession>
<dbReference type="GO" id="GO:0015288">
    <property type="term" value="F:porin activity"/>
    <property type="evidence" value="ECO:0007669"/>
    <property type="project" value="TreeGrafter"/>
</dbReference>
<evidence type="ECO:0000313" key="9">
    <source>
        <dbReference type="EMBL" id="MBB5335472.1"/>
    </source>
</evidence>
<evidence type="ECO:0000256" key="1">
    <source>
        <dbReference type="ARBA" id="ARBA00004442"/>
    </source>
</evidence>
<keyword evidence="4" id="KW-1134">Transmembrane beta strand</keyword>
<dbReference type="GO" id="GO:1990281">
    <property type="term" value="C:efflux pump complex"/>
    <property type="evidence" value="ECO:0007669"/>
    <property type="project" value="TreeGrafter"/>
</dbReference>
<dbReference type="AlphaFoldDB" id="A0A840UMJ3"/>
<feature type="signal peptide" evidence="8">
    <location>
        <begin position="1"/>
        <end position="22"/>
    </location>
</feature>
<comment type="similarity">
    <text evidence="2">Belongs to the outer membrane factor (OMF) (TC 1.B.17) family.</text>
</comment>
<evidence type="ECO:0000256" key="5">
    <source>
        <dbReference type="ARBA" id="ARBA00022692"/>
    </source>
</evidence>
<dbReference type="InterPro" id="IPR051906">
    <property type="entry name" value="TolC-like"/>
</dbReference>
<evidence type="ECO:0000313" key="10">
    <source>
        <dbReference type="Proteomes" id="UP000559117"/>
    </source>
</evidence>
<comment type="caution">
    <text evidence="9">The sequence shown here is derived from an EMBL/GenBank/DDBJ whole genome shotgun (WGS) entry which is preliminary data.</text>
</comment>
<dbReference type="RefSeq" id="WP_231038228.1">
    <property type="nucleotide sequence ID" value="NZ_JACHFH010000005.1"/>
</dbReference>